<dbReference type="PANTHER" id="PTHR30146">
    <property type="entry name" value="LACI-RELATED TRANSCRIPTIONAL REPRESSOR"/>
    <property type="match status" value="1"/>
</dbReference>
<evidence type="ECO:0000313" key="6">
    <source>
        <dbReference type="EMBL" id="MBB6692830.1"/>
    </source>
</evidence>
<dbReference type="CDD" id="cd01392">
    <property type="entry name" value="HTH_LacI"/>
    <property type="match status" value="1"/>
</dbReference>
<keyword evidence="1" id="KW-0805">Transcription regulation</keyword>
<dbReference type="Proteomes" id="UP000553776">
    <property type="component" value="Unassembled WGS sequence"/>
</dbReference>
<feature type="region of interest" description="Disordered" evidence="4">
    <location>
        <begin position="44"/>
        <end position="63"/>
    </location>
</feature>
<dbReference type="Pfam" id="PF00356">
    <property type="entry name" value="LacI"/>
    <property type="match status" value="1"/>
</dbReference>
<comment type="caution">
    <text evidence="6">The sequence shown here is derived from an EMBL/GenBank/DDBJ whole genome shotgun (WGS) entry which is preliminary data.</text>
</comment>
<accession>A0A841U450</accession>
<protein>
    <submittedName>
        <fullName evidence="6">LacI family DNA-binding transcriptional regulator</fullName>
    </submittedName>
</protein>
<gene>
    <name evidence="6" type="ORF">H7B90_15580</name>
</gene>
<dbReference type="Gene3D" id="1.10.260.40">
    <property type="entry name" value="lambda repressor-like DNA-binding domains"/>
    <property type="match status" value="1"/>
</dbReference>
<dbReference type="Pfam" id="PF13377">
    <property type="entry name" value="Peripla_BP_3"/>
    <property type="match status" value="1"/>
</dbReference>
<dbReference type="PANTHER" id="PTHR30146:SF150">
    <property type="entry name" value="ARABINOSE METABOLISM TRANSCRIPTIONAL REPRESSOR"/>
    <property type="match status" value="1"/>
</dbReference>
<evidence type="ECO:0000256" key="3">
    <source>
        <dbReference type="ARBA" id="ARBA00023163"/>
    </source>
</evidence>
<feature type="domain" description="HTH lacI-type" evidence="5">
    <location>
        <begin position="1"/>
        <end position="51"/>
    </location>
</feature>
<dbReference type="InterPro" id="IPR046335">
    <property type="entry name" value="LacI/GalR-like_sensor"/>
</dbReference>
<dbReference type="AlphaFoldDB" id="A0A841U450"/>
<keyword evidence="2 6" id="KW-0238">DNA-binding</keyword>
<keyword evidence="7" id="KW-1185">Reference proteome</keyword>
<dbReference type="SMART" id="SM00354">
    <property type="entry name" value="HTH_LACI"/>
    <property type="match status" value="1"/>
</dbReference>
<dbReference type="InterPro" id="IPR028082">
    <property type="entry name" value="Peripla_BP_I"/>
</dbReference>
<evidence type="ECO:0000259" key="5">
    <source>
        <dbReference type="PROSITE" id="PS50932"/>
    </source>
</evidence>
<dbReference type="SUPFAM" id="SSF47413">
    <property type="entry name" value="lambda repressor-like DNA-binding domains"/>
    <property type="match status" value="1"/>
</dbReference>
<keyword evidence="3" id="KW-0804">Transcription</keyword>
<dbReference type="RefSeq" id="WP_185136809.1">
    <property type="nucleotide sequence ID" value="NZ_JACJVR010000059.1"/>
</dbReference>
<sequence>MNMEDIARLAGVSKGAVSLAFSGKPGIGDETRERILSIARQAGYTPRSRVRPPVRPSEDSPRGREPAVLPFLVVANSGIVTTHYDRQPFFRELIHYLEKSTESGGLSLLISAIDMERFEDDLRAVAEAHSDRGAILLGTNLNKEVISRVAERLPKLVVLDTCFETLPVPFVYTNNALGGYQAGASLCRSGHRTIGYVASNVRIPNFDNRRRGFDEAMREWGAKVLPEHEFSVDPMVPTAQEAFKSRFRRLLNEGSPLPTALFCESDFMAIGAMKSLAELGIRVPEQVSVVGFDDIAEAVIVSPELTTVRVDKEKMVRAAVRLASAAGDSPSGLSVKVAVDTVLVERLSSSPAPLPTE</sequence>
<dbReference type="GO" id="GO:0003700">
    <property type="term" value="F:DNA-binding transcription factor activity"/>
    <property type="evidence" value="ECO:0007669"/>
    <property type="project" value="TreeGrafter"/>
</dbReference>
<dbReference type="SUPFAM" id="SSF53822">
    <property type="entry name" value="Periplasmic binding protein-like I"/>
    <property type="match status" value="1"/>
</dbReference>
<reference evidence="6 7" key="1">
    <citation type="submission" date="2020-08" db="EMBL/GenBank/DDBJ databases">
        <title>Cohnella phylogeny.</title>
        <authorList>
            <person name="Dunlap C."/>
        </authorList>
    </citation>
    <scope>NUCLEOTIDE SEQUENCE [LARGE SCALE GENOMIC DNA]</scope>
    <source>
        <strain evidence="6 7">DSM 25239</strain>
    </source>
</reference>
<evidence type="ECO:0000256" key="1">
    <source>
        <dbReference type="ARBA" id="ARBA00023015"/>
    </source>
</evidence>
<evidence type="ECO:0000256" key="4">
    <source>
        <dbReference type="SAM" id="MobiDB-lite"/>
    </source>
</evidence>
<dbReference type="InterPro" id="IPR010982">
    <property type="entry name" value="Lambda_DNA-bd_dom_sf"/>
</dbReference>
<evidence type="ECO:0000313" key="7">
    <source>
        <dbReference type="Proteomes" id="UP000553776"/>
    </source>
</evidence>
<dbReference type="PROSITE" id="PS50932">
    <property type="entry name" value="HTH_LACI_2"/>
    <property type="match status" value="1"/>
</dbReference>
<organism evidence="6 7">
    <name type="scientific">Cohnella xylanilytica</name>
    <dbReference type="NCBI Taxonomy" id="557555"/>
    <lineage>
        <taxon>Bacteria</taxon>
        <taxon>Bacillati</taxon>
        <taxon>Bacillota</taxon>
        <taxon>Bacilli</taxon>
        <taxon>Bacillales</taxon>
        <taxon>Paenibacillaceae</taxon>
        <taxon>Cohnella</taxon>
    </lineage>
</organism>
<name>A0A841U450_9BACL</name>
<evidence type="ECO:0000256" key="2">
    <source>
        <dbReference type="ARBA" id="ARBA00023125"/>
    </source>
</evidence>
<dbReference type="InterPro" id="IPR000843">
    <property type="entry name" value="HTH_LacI"/>
</dbReference>
<proteinExistence type="predicted"/>
<dbReference type="GO" id="GO:0000976">
    <property type="term" value="F:transcription cis-regulatory region binding"/>
    <property type="evidence" value="ECO:0007669"/>
    <property type="project" value="TreeGrafter"/>
</dbReference>
<dbReference type="EMBL" id="JACJVR010000059">
    <property type="protein sequence ID" value="MBB6692830.1"/>
    <property type="molecule type" value="Genomic_DNA"/>
</dbReference>
<dbReference type="Gene3D" id="3.40.50.2300">
    <property type="match status" value="2"/>
</dbReference>